<evidence type="ECO:0000313" key="6">
    <source>
        <dbReference type="WBParaSite" id="ACRNAN_scaffold1811.g32370.t1"/>
    </source>
</evidence>
<keyword evidence="5" id="KW-1185">Reference proteome</keyword>
<evidence type="ECO:0000256" key="1">
    <source>
        <dbReference type="ARBA" id="ARBA00022771"/>
    </source>
</evidence>
<accession>A0A914D340</accession>
<reference evidence="6" key="1">
    <citation type="submission" date="2022-11" db="UniProtKB">
        <authorList>
            <consortium name="WormBaseParasite"/>
        </authorList>
    </citation>
    <scope>IDENTIFICATION</scope>
</reference>
<dbReference type="GO" id="GO:0008270">
    <property type="term" value="F:zinc ion binding"/>
    <property type="evidence" value="ECO:0007669"/>
    <property type="project" value="UniProtKB-KW"/>
</dbReference>
<dbReference type="GO" id="GO:0036297">
    <property type="term" value="P:interstrand cross-link repair"/>
    <property type="evidence" value="ECO:0007669"/>
    <property type="project" value="InterPro"/>
</dbReference>
<keyword evidence="1 3" id="KW-0479">Metal-binding</keyword>
<dbReference type="GO" id="GO:0004842">
    <property type="term" value="F:ubiquitin-protein transferase activity"/>
    <property type="evidence" value="ECO:0007669"/>
    <property type="project" value="InterPro"/>
</dbReference>
<protein>
    <submittedName>
        <fullName evidence="6">RING-type domain-containing protein</fullName>
    </submittedName>
</protein>
<dbReference type="Gene3D" id="3.30.40.10">
    <property type="entry name" value="Zinc/RING finger domain, C3HC4 (zinc finger)"/>
    <property type="match status" value="1"/>
</dbReference>
<evidence type="ECO:0000256" key="2">
    <source>
        <dbReference type="ARBA" id="ARBA00022833"/>
    </source>
</evidence>
<dbReference type="InterPro" id="IPR037381">
    <property type="entry name" value="RFWD3"/>
</dbReference>
<dbReference type="Proteomes" id="UP000887540">
    <property type="component" value="Unplaced"/>
</dbReference>
<dbReference type="SMART" id="SM00184">
    <property type="entry name" value="RING"/>
    <property type="match status" value="1"/>
</dbReference>
<dbReference type="PROSITE" id="PS50089">
    <property type="entry name" value="ZF_RING_2"/>
    <property type="match status" value="1"/>
</dbReference>
<dbReference type="PANTHER" id="PTHR16047:SF7">
    <property type="entry name" value="E3 UBIQUITIN-PROTEIN LIGASE RFWD3"/>
    <property type="match status" value="1"/>
</dbReference>
<feature type="domain" description="RING-type" evidence="4">
    <location>
        <begin position="7"/>
        <end position="46"/>
    </location>
</feature>
<dbReference type="GO" id="GO:0005634">
    <property type="term" value="C:nucleus"/>
    <property type="evidence" value="ECO:0007669"/>
    <property type="project" value="InterPro"/>
</dbReference>
<dbReference type="PANTHER" id="PTHR16047">
    <property type="entry name" value="RFWD3 PROTEIN"/>
    <property type="match status" value="1"/>
</dbReference>
<dbReference type="Pfam" id="PF13639">
    <property type="entry name" value="zf-RING_2"/>
    <property type="match status" value="1"/>
</dbReference>
<dbReference type="AlphaFoldDB" id="A0A914D340"/>
<dbReference type="SUPFAM" id="SSF57850">
    <property type="entry name" value="RING/U-box"/>
    <property type="match status" value="1"/>
</dbReference>
<proteinExistence type="predicted"/>
<dbReference type="InterPro" id="IPR001841">
    <property type="entry name" value="Znf_RING"/>
</dbReference>
<dbReference type="InterPro" id="IPR013083">
    <property type="entry name" value="Znf_RING/FYVE/PHD"/>
</dbReference>
<name>A0A914D340_9BILA</name>
<organism evidence="5 6">
    <name type="scientific">Acrobeloides nanus</name>
    <dbReference type="NCBI Taxonomy" id="290746"/>
    <lineage>
        <taxon>Eukaryota</taxon>
        <taxon>Metazoa</taxon>
        <taxon>Ecdysozoa</taxon>
        <taxon>Nematoda</taxon>
        <taxon>Chromadorea</taxon>
        <taxon>Rhabditida</taxon>
        <taxon>Tylenchina</taxon>
        <taxon>Cephalobomorpha</taxon>
        <taxon>Cephaloboidea</taxon>
        <taxon>Cephalobidae</taxon>
        <taxon>Acrobeloides</taxon>
    </lineage>
</organism>
<keyword evidence="1 3" id="KW-0863">Zinc-finger</keyword>
<evidence type="ECO:0000259" key="4">
    <source>
        <dbReference type="PROSITE" id="PS50089"/>
    </source>
</evidence>
<dbReference type="WBParaSite" id="ACRNAN_scaffold1811.g32370.t1">
    <property type="protein sequence ID" value="ACRNAN_scaffold1811.g32370.t1"/>
    <property type="gene ID" value="ACRNAN_scaffold1811.g32370"/>
</dbReference>
<dbReference type="GO" id="GO:0016567">
    <property type="term" value="P:protein ubiquitination"/>
    <property type="evidence" value="ECO:0007669"/>
    <property type="project" value="InterPro"/>
</dbReference>
<evidence type="ECO:0000313" key="5">
    <source>
        <dbReference type="Proteomes" id="UP000887540"/>
    </source>
</evidence>
<evidence type="ECO:0000256" key="3">
    <source>
        <dbReference type="PROSITE-ProRule" id="PRU00175"/>
    </source>
</evidence>
<keyword evidence="2" id="KW-0862">Zinc</keyword>
<sequence length="197" mass="22592">MANLHECVICTEELKNNLCTTKCGHLAHMDCAMQWVTQSRTCPTCRHPVDRNDLIRIYADADSETSSSRTNPDSFQPFNIEPAELIAPAQPTIPNGPLRDYQRSELNSQITSCVGLQTQEKEDIITWLHKALKLNTMRDGLSRDGEAIEDHLTRNLQEQYGGRWACNFTKNQNLTMQSVKSIKFRLDNNDFVFIYKR</sequence>